<dbReference type="Proteomes" id="UP000319865">
    <property type="component" value="Unassembled WGS sequence"/>
</dbReference>
<organism evidence="1 2">
    <name type="scientific">Blastococcus colisei</name>
    <dbReference type="NCBI Taxonomy" id="1564162"/>
    <lineage>
        <taxon>Bacteria</taxon>
        <taxon>Bacillati</taxon>
        <taxon>Actinomycetota</taxon>
        <taxon>Actinomycetes</taxon>
        <taxon>Geodermatophilales</taxon>
        <taxon>Geodermatophilaceae</taxon>
        <taxon>Blastococcus</taxon>
    </lineage>
</organism>
<comment type="caution">
    <text evidence="1">The sequence shown here is derived from an EMBL/GenBank/DDBJ whole genome shotgun (WGS) entry which is preliminary data.</text>
</comment>
<protein>
    <submittedName>
        <fullName evidence="1">Uncharacterized protein</fullName>
    </submittedName>
</protein>
<sequence length="342" mass="36573">MGHTDDYLNTIRGKIAADDTVLAEARDRLALVREIAMDFPGALRTYPSGSLAQFTVNHPVTDGDGGLVLNRVHYPDLGPEGGGKTPNDIADELCALLGPEIRQTYPRARCGKSKRGPKITFGEPIKGQDPSVDLVVALTRREGSGLWIPNLDMRRWEASDPEQHVALLNGGTESLRRTRRRAIRLLKAWNKQWSSPAFSSFHVSAMALEYIVAGMGLAAALHAVFDGGATFLATGCNTPDPAGVSKPLKLVDGISREVAVQRLRGAATAMAEAIEHDDDEIKVQSALHRVFRDYVDTPMAAKLASAVAVLRTGRPVTTVALGLGGTAAAVPATRAYGGPRPQ</sequence>
<dbReference type="OrthoDB" id="4963209at2"/>
<dbReference type="EMBL" id="VFQE01000001">
    <property type="protein sequence ID" value="TQN44305.1"/>
    <property type="molecule type" value="Genomic_DNA"/>
</dbReference>
<accession>A0A543PJQ4</accession>
<gene>
    <name evidence="1" type="ORF">FHU33_3803</name>
</gene>
<evidence type="ECO:0000313" key="2">
    <source>
        <dbReference type="Proteomes" id="UP000319865"/>
    </source>
</evidence>
<proteinExistence type="predicted"/>
<name>A0A543PJQ4_9ACTN</name>
<reference evidence="1 2" key="1">
    <citation type="submission" date="2019-06" db="EMBL/GenBank/DDBJ databases">
        <title>Sequencing the genomes of 1000 actinobacteria strains.</title>
        <authorList>
            <person name="Klenk H.-P."/>
        </authorList>
    </citation>
    <scope>NUCLEOTIDE SEQUENCE [LARGE SCALE GENOMIC DNA]</scope>
    <source>
        <strain evidence="1 2">DSM 46837</strain>
    </source>
</reference>
<evidence type="ECO:0000313" key="1">
    <source>
        <dbReference type="EMBL" id="TQN44305.1"/>
    </source>
</evidence>
<dbReference type="RefSeq" id="WP_142026733.1">
    <property type="nucleotide sequence ID" value="NZ_VFQE01000001.1"/>
</dbReference>
<dbReference type="AlphaFoldDB" id="A0A543PJQ4"/>
<keyword evidence="2" id="KW-1185">Reference proteome</keyword>